<protein>
    <submittedName>
        <fullName evidence="2">CAB/ELIP/HLIP-like protein</fullName>
    </submittedName>
</protein>
<keyword evidence="1" id="KW-1133">Transmembrane helix</keyword>
<keyword evidence="1" id="KW-0472">Membrane</keyword>
<reference evidence="3" key="1">
    <citation type="submission" date="2019-02" db="EMBL/GenBank/DDBJ databases">
        <title>Draft genome sequence of Sphaerospermopsis reniformis NIES-1949.</title>
        <authorList>
            <person name="Yamaguchi H."/>
            <person name="Suzuki S."/>
            <person name="Kawachi M."/>
        </authorList>
    </citation>
    <scope>NUCLEOTIDE SEQUENCE [LARGE SCALE GENOMIC DNA]</scope>
    <source>
        <strain evidence="3">NIES-1949</strain>
    </source>
</reference>
<dbReference type="Gene3D" id="1.10.3460.10">
    <property type="entry name" value="Chlorophyll a/b binding protein domain"/>
    <property type="match status" value="1"/>
</dbReference>
<name>A0A480A1M0_9CYAN</name>
<dbReference type="AlphaFoldDB" id="A0A480A1M0"/>
<proteinExistence type="predicted"/>
<organism evidence="2 3">
    <name type="scientific">Sphaerospermopsis reniformis</name>
    <dbReference type="NCBI Taxonomy" id="531300"/>
    <lineage>
        <taxon>Bacteria</taxon>
        <taxon>Bacillati</taxon>
        <taxon>Cyanobacteriota</taxon>
        <taxon>Cyanophyceae</taxon>
        <taxon>Nostocales</taxon>
        <taxon>Aphanizomenonaceae</taxon>
        <taxon>Sphaerospermopsis</taxon>
    </lineage>
</organism>
<evidence type="ECO:0000313" key="2">
    <source>
        <dbReference type="EMBL" id="GCL38865.1"/>
    </source>
</evidence>
<dbReference type="EMBL" id="BJCE01000182">
    <property type="protein sequence ID" value="GCL38865.1"/>
    <property type="molecule type" value="Genomic_DNA"/>
</dbReference>
<evidence type="ECO:0000313" key="3">
    <source>
        <dbReference type="Proteomes" id="UP000300142"/>
    </source>
</evidence>
<sequence>MTQPQPTVTPKLEEPKFGFNEYAERLNGRAAMIGFILMVVIEYVTNQGVLAWLGLK</sequence>
<comment type="caution">
    <text evidence="2">The sequence shown here is derived from an EMBL/GenBank/DDBJ whole genome shotgun (WGS) entry which is preliminary data.</text>
</comment>
<accession>A0A480A1M0</accession>
<dbReference type="Proteomes" id="UP000300142">
    <property type="component" value="Unassembled WGS sequence"/>
</dbReference>
<gene>
    <name evidence="2" type="ORF">SR1949_39840</name>
</gene>
<evidence type="ECO:0000256" key="1">
    <source>
        <dbReference type="SAM" id="Phobius"/>
    </source>
</evidence>
<keyword evidence="3" id="KW-1185">Reference proteome</keyword>
<feature type="transmembrane region" description="Helical" evidence="1">
    <location>
        <begin position="30"/>
        <end position="55"/>
    </location>
</feature>
<dbReference type="SUPFAM" id="SSF103511">
    <property type="entry name" value="Chlorophyll a-b binding protein"/>
    <property type="match status" value="1"/>
</dbReference>
<dbReference type="RefSeq" id="WP_096569692.1">
    <property type="nucleotide sequence ID" value="NZ_BJCE01000182.1"/>
</dbReference>
<keyword evidence="1" id="KW-0812">Transmembrane</keyword>